<dbReference type="Gene3D" id="3.20.20.450">
    <property type="entry name" value="EAL domain"/>
    <property type="match status" value="1"/>
</dbReference>
<sequence>MYKIPPQIICFEITETVAIANLKKAVYLIQSFKRLGCSFALDDFGSGMSSFSYLKTLPIDYLKIDGGFVKEILTDPIALEIVESIHRIGHVMQIKTIAEFVENDTIFTEIKNIGIDYVQGYGIGKPQPFILPVIKNSQEMDRNPD</sequence>
<dbReference type="GO" id="GO:0071111">
    <property type="term" value="F:cyclic-guanylate-specific phosphodiesterase activity"/>
    <property type="evidence" value="ECO:0007669"/>
    <property type="project" value="InterPro"/>
</dbReference>
<dbReference type="CDD" id="cd01948">
    <property type="entry name" value="EAL"/>
    <property type="match status" value="1"/>
</dbReference>
<gene>
    <name evidence="2" type="ORF">PLAN_70038</name>
</gene>
<reference evidence="2" key="1">
    <citation type="submission" date="2020-05" db="EMBL/GenBank/DDBJ databases">
        <authorList>
            <consortium name="Genoscope - CEA"/>
            <person name="William W."/>
        </authorList>
    </citation>
    <scope>NUCLEOTIDE SEQUENCE [LARGE SCALE GENOMIC DNA]</scope>
    <source>
        <strain evidence="2">PCC 7821</strain>
    </source>
</reference>
<evidence type="ECO:0000313" key="2">
    <source>
        <dbReference type="EMBL" id="CAC5345461.1"/>
    </source>
</evidence>
<protein>
    <recommendedName>
        <fullName evidence="1">EAL domain-containing protein</fullName>
    </recommendedName>
</protein>
<dbReference type="AlphaFoldDB" id="A0A6J7ZS84"/>
<dbReference type="RefSeq" id="WP_026797975.1">
    <property type="nucleotide sequence ID" value="NZ_LR812491.1"/>
</dbReference>
<organism evidence="2 3">
    <name type="scientific">Planktothrix rubescens CCAP 1459/22</name>
    <dbReference type="NCBI Taxonomy" id="329571"/>
    <lineage>
        <taxon>Bacteria</taxon>
        <taxon>Bacillati</taxon>
        <taxon>Cyanobacteriota</taxon>
        <taxon>Cyanophyceae</taxon>
        <taxon>Oscillatoriophycideae</taxon>
        <taxon>Oscillatoriales</taxon>
        <taxon>Microcoleaceae</taxon>
        <taxon>Planktothrix</taxon>
    </lineage>
</organism>
<keyword evidence="3" id="KW-1185">Reference proteome</keyword>
<dbReference type="InterPro" id="IPR001633">
    <property type="entry name" value="EAL_dom"/>
</dbReference>
<dbReference type="SUPFAM" id="SSF141868">
    <property type="entry name" value="EAL domain-like"/>
    <property type="match status" value="1"/>
</dbReference>
<dbReference type="PROSITE" id="PS50883">
    <property type="entry name" value="EAL"/>
    <property type="match status" value="1"/>
</dbReference>
<proteinExistence type="predicted"/>
<dbReference type="InterPro" id="IPR050706">
    <property type="entry name" value="Cyclic-di-GMP_PDE-like"/>
</dbReference>
<evidence type="ECO:0000313" key="3">
    <source>
        <dbReference type="Proteomes" id="UP000196521"/>
    </source>
</evidence>
<dbReference type="PANTHER" id="PTHR33121">
    <property type="entry name" value="CYCLIC DI-GMP PHOSPHODIESTERASE PDEF"/>
    <property type="match status" value="1"/>
</dbReference>
<evidence type="ECO:0000259" key="1">
    <source>
        <dbReference type="PROSITE" id="PS50883"/>
    </source>
</evidence>
<dbReference type="PANTHER" id="PTHR33121:SF23">
    <property type="entry name" value="CYCLIC DI-GMP PHOSPHODIESTERASE PDEB"/>
    <property type="match status" value="1"/>
</dbReference>
<accession>A0A6J7ZS84</accession>
<dbReference type="Proteomes" id="UP000196521">
    <property type="component" value="Unassembled WGS sequence"/>
</dbReference>
<dbReference type="EMBL" id="CZCZ02000017">
    <property type="protein sequence ID" value="CAC5345461.1"/>
    <property type="molecule type" value="Genomic_DNA"/>
</dbReference>
<comment type="caution">
    <text evidence="2">The sequence shown here is derived from an EMBL/GenBank/DDBJ whole genome shotgun (WGS) entry which is preliminary data.</text>
</comment>
<feature type="domain" description="EAL" evidence="1">
    <location>
        <begin position="1"/>
        <end position="140"/>
    </location>
</feature>
<name>A0A6J7ZS84_PLARU</name>
<dbReference type="SMART" id="SM00052">
    <property type="entry name" value="EAL"/>
    <property type="match status" value="1"/>
</dbReference>
<dbReference type="InterPro" id="IPR035919">
    <property type="entry name" value="EAL_sf"/>
</dbReference>
<dbReference type="Pfam" id="PF00563">
    <property type="entry name" value="EAL"/>
    <property type="match status" value="1"/>
</dbReference>